<gene>
    <name evidence="2" type="ORF">EV646_10487</name>
</gene>
<keyword evidence="1" id="KW-0812">Transmembrane</keyword>
<dbReference type="RefSeq" id="WP_132148013.1">
    <property type="nucleotide sequence ID" value="NZ_SLWR01000004.1"/>
</dbReference>
<evidence type="ECO:0000256" key="1">
    <source>
        <dbReference type="SAM" id="Phobius"/>
    </source>
</evidence>
<keyword evidence="1" id="KW-0472">Membrane</keyword>
<proteinExistence type="predicted"/>
<dbReference type="Proteomes" id="UP000295573">
    <property type="component" value="Unassembled WGS sequence"/>
</dbReference>
<feature type="transmembrane region" description="Helical" evidence="1">
    <location>
        <begin position="12"/>
        <end position="32"/>
    </location>
</feature>
<keyword evidence="1" id="KW-1133">Transmembrane helix</keyword>
<dbReference type="AlphaFoldDB" id="A0A4V2S4H3"/>
<name>A0A4V2S4H3_9ACTN</name>
<evidence type="ECO:0000313" key="2">
    <source>
        <dbReference type="EMBL" id="TCO48270.1"/>
    </source>
</evidence>
<protein>
    <submittedName>
        <fullName evidence="2">Uncharacterized protein</fullName>
    </submittedName>
</protein>
<accession>A0A4V2S4H3</accession>
<keyword evidence="3" id="KW-1185">Reference proteome</keyword>
<organism evidence="2 3">
    <name type="scientific">Kribbella antiqua</name>
    <dbReference type="NCBI Taxonomy" id="2512217"/>
    <lineage>
        <taxon>Bacteria</taxon>
        <taxon>Bacillati</taxon>
        <taxon>Actinomycetota</taxon>
        <taxon>Actinomycetes</taxon>
        <taxon>Propionibacteriales</taxon>
        <taxon>Kribbellaceae</taxon>
        <taxon>Kribbella</taxon>
    </lineage>
</organism>
<evidence type="ECO:0000313" key="3">
    <source>
        <dbReference type="Proteomes" id="UP000295573"/>
    </source>
</evidence>
<dbReference type="EMBL" id="SLWR01000004">
    <property type="protein sequence ID" value="TCO48270.1"/>
    <property type="molecule type" value="Genomic_DNA"/>
</dbReference>
<feature type="transmembrane region" description="Helical" evidence="1">
    <location>
        <begin position="44"/>
        <end position="61"/>
    </location>
</feature>
<sequence>MDWSAGRNGRVLAGVYLAGFTASLIGLVWTLVNQLTGGGGSQEVVGGVLFVGGQLVIYGLVRGLMQPGGRRDAGRLWNRLVLGRELVGAWRALRN</sequence>
<dbReference type="OrthoDB" id="3829858at2"/>
<comment type="caution">
    <text evidence="2">The sequence shown here is derived from an EMBL/GenBank/DDBJ whole genome shotgun (WGS) entry which is preliminary data.</text>
</comment>
<reference evidence="2 3" key="1">
    <citation type="journal article" date="2015" name="Stand. Genomic Sci.">
        <title>Genomic Encyclopedia of Bacterial and Archaeal Type Strains, Phase III: the genomes of soil and plant-associated and newly described type strains.</title>
        <authorList>
            <person name="Whitman W.B."/>
            <person name="Woyke T."/>
            <person name="Klenk H.P."/>
            <person name="Zhou Y."/>
            <person name="Lilburn T.G."/>
            <person name="Beck B.J."/>
            <person name="De Vos P."/>
            <person name="Vandamme P."/>
            <person name="Eisen J.A."/>
            <person name="Garrity G."/>
            <person name="Hugenholtz P."/>
            <person name="Kyrpides N.C."/>
        </authorList>
    </citation>
    <scope>NUCLEOTIDE SEQUENCE [LARGE SCALE GENOMIC DNA]</scope>
    <source>
        <strain evidence="2 3">VKM Ac-2541</strain>
    </source>
</reference>